<sequence>MEYPQIMKRFRKIIDRNAGTTEQIFSPLPLSYNKYTLDPSWTSLERRLTNLNLEVRFFDLPSTDFPEALTTEFKTEWDENLILRDNEWKSPNRILAEFVERDSSSDPWQRVGEISIVNRGNIPYPHPGFLRAVKALGSELFLGDSQDIAIRCRDIGAGVIRGADQLIITGLYVERAFIPDEGKNIINLENHAWSVSPSGTLLFTATANMAFFRIYNNGNNRVWINYGQFDGVGMGDPLQAGEGREWLNKPSNEYKLIGDIWVVAEGNTNQQLSGVIGYR</sequence>
<protein>
    <submittedName>
        <fullName evidence="1">Uncharacterized protein</fullName>
    </submittedName>
</protein>
<accession>A0A1U7IP42</accession>
<evidence type="ECO:0000313" key="1">
    <source>
        <dbReference type="EMBL" id="OKH39076.1"/>
    </source>
</evidence>
<gene>
    <name evidence="1" type="ORF">NIES2119_08070</name>
</gene>
<dbReference type="STRING" id="454136.NIES2119_08070"/>
<dbReference type="RefSeq" id="WP_073592938.1">
    <property type="nucleotide sequence ID" value="NZ_MRCE01000006.1"/>
</dbReference>
<comment type="caution">
    <text evidence="1">The sequence shown here is derived from an EMBL/GenBank/DDBJ whole genome shotgun (WGS) entry which is preliminary data.</text>
</comment>
<organism evidence="1 2">
    <name type="scientific">[Phormidium ambiguum] IAM M-71</name>
    <dbReference type="NCBI Taxonomy" id="454136"/>
    <lineage>
        <taxon>Bacteria</taxon>
        <taxon>Bacillati</taxon>
        <taxon>Cyanobacteriota</taxon>
        <taxon>Cyanophyceae</taxon>
        <taxon>Oscillatoriophycideae</taxon>
        <taxon>Aerosakkonematales</taxon>
        <taxon>Aerosakkonemataceae</taxon>
        <taxon>Floridanema</taxon>
    </lineage>
</organism>
<dbReference type="AlphaFoldDB" id="A0A1U7IP42"/>
<dbReference type="Proteomes" id="UP000185860">
    <property type="component" value="Unassembled WGS sequence"/>
</dbReference>
<dbReference type="EMBL" id="MRCE01000006">
    <property type="protein sequence ID" value="OKH39076.1"/>
    <property type="molecule type" value="Genomic_DNA"/>
</dbReference>
<reference evidence="1 2" key="1">
    <citation type="submission" date="2016-11" db="EMBL/GenBank/DDBJ databases">
        <title>Draft Genome Sequences of Nine Cyanobacterial Strains from Diverse Habitats.</title>
        <authorList>
            <person name="Zhu T."/>
            <person name="Hou S."/>
            <person name="Lu X."/>
            <person name="Hess W.R."/>
        </authorList>
    </citation>
    <scope>NUCLEOTIDE SEQUENCE [LARGE SCALE GENOMIC DNA]</scope>
    <source>
        <strain evidence="1 2">IAM M-71</strain>
    </source>
</reference>
<proteinExistence type="predicted"/>
<name>A0A1U7IP42_9CYAN</name>
<evidence type="ECO:0000313" key="2">
    <source>
        <dbReference type="Proteomes" id="UP000185860"/>
    </source>
</evidence>